<keyword evidence="5 7" id="KW-0067">ATP-binding</keyword>
<evidence type="ECO:0000256" key="7">
    <source>
        <dbReference type="PROSITE-ProRule" id="PRU00409"/>
    </source>
</evidence>
<dbReference type="InterPro" id="IPR050856">
    <property type="entry name" value="Biotin_carboxylase_complex"/>
</dbReference>
<organism evidence="12 13">
    <name type="scientific">Paenibacillus beijingensis</name>
    <dbReference type="NCBI Taxonomy" id="1126833"/>
    <lineage>
        <taxon>Bacteria</taxon>
        <taxon>Bacillati</taxon>
        <taxon>Bacillota</taxon>
        <taxon>Bacilli</taxon>
        <taxon>Bacillales</taxon>
        <taxon>Paenibacillaceae</taxon>
        <taxon>Paenibacillus</taxon>
    </lineage>
</organism>
<dbReference type="SMART" id="SM00878">
    <property type="entry name" value="Biotin_carb_C"/>
    <property type="match status" value="1"/>
</dbReference>
<dbReference type="PROSITE" id="PS50979">
    <property type="entry name" value="BC"/>
    <property type="match status" value="1"/>
</dbReference>
<dbReference type="InterPro" id="IPR005482">
    <property type="entry name" value="Biotin_COase_C"/>
</dbReference>
<dbReference type="SUPFAM" id="SSF51230">
    <property type="entry name" value="Single hybrid motif"/>
    <property type="match status" value="1"/>
</dbReference>
<dbReference type="PROSITE" id="PS00866">
    <property type="entry name" value="CPSASE_1"/>
    <property type="match status" value="1"/>
</dbReference>
<dbReference type="HOGENOM" id="CLU_002162_0_1_9"/>
<dbReference type="InterPro" id="IPR003778">
    <property type="entry name" value="CT_A_B"/>
</dbReference>
<reference evidence="12 13" key="1">
    <citation type="journal article" date="2015" name="J. Biotechnol.">
        <title>Complete genome sequence of Paenibacillus beijingensis 7188(T) (=DSM 24997(T)), a novel rhizobacterium from jujube garden soil.</title>
        <authorList>
            <person name="Kwak Y."/>
            <person name="Shin J.H."/>
        </authorList>
    </citation>
    <scope>NUCLEOTIDE SEQUENCE [LARGE SCALE GENOMIC DNA]</scope>
    <source>
        <strain evidence="12 13">DSM 24997</strain>
    </source>
</reference>
<evidence type="ECO:0000256" key="5">
    <source>
        <dbReference type="ARBA" id="ARBA00022840"/>
    </source>
</evidence>
<sequence length="1246" mass="136964">MFKKVLIANRGAIAVRIERTLRRMGIASAAVYTSADQDSLHVDGADEAVLIGAGPAKESYLDAERILQLAVEIGAEAVHPGYGFLSENAGFARACRERGIAFIGPTPEQMEVFGLKHSAREVAGKACVPLLPGTELITELSDAVEQAGAIGYPVILKSTAGGGGIGMRICEDEQTLIGAFESVTHLAETNFNNGGVFLEKYIARARHVEVQIFGNGFGEVVALGERDCSIQRRNQKVIEESPAPNLPQDVREAMHSAARSLAAEVGYRSAGTVEFLYDPETCGFYFLEVNTRLQVEHGVTEEVLGIDLVEWMVREAADELTDLKSLFAKPQGHSIQARIYAEDCLHDFRPSAGRIDRGVFPEEARVETWIRDGITVTTLYDPMLAKIIVHGKDRMEAIDKLADALAGTRIYGITSNIQYLQALLGERSVREGHVFTRLLGGFSPLEHALEVLDGGIQSTIQDFPGRVGHWDVGVPPCGPMDPLSFRIGNILLGNREDAPGIEMTLRGGSYRFRSGMKFCLTGADMGAELEGSPVPMYRVISANRGDMLTFGEAKEGMRGYLLVESGFDVPAVLGSASTFTLGEFGGHGGRALRPGDVIRVREAAAPGEKPAFVTESGFPQDDSARFSVSEPFAVTAEDGQQTDSGSELQASSRPRMTKEWTIGVIPGPHSTVEFLKPEYLKQLEGTRWEVHFNSSRTGIRLIGPAPLWSREDGGEAGLHPSNIHDNAYAIGALDLTGDMPILLGPDGPSLGGFVCPVTTATAEFWKIGQLRPGDSVRFRLITLEEARELLQQQERSLTELGEGKRSGLFAEALPEAKLLPPSYPVLAEGEEGERFRITVRCSGDRNLLVEYGEMELDLVLRFRVHALMEAIVSSGAIPVRDLTPGIRSLQIHLDPALMTVEEACRKVLEIDWELPSPESIQVPSRIVRLPLSWDDPATQLAIQRYQQGVRPDAPWCPSNLEFIRRVNGLDSLADVKRIVFDASYLVLGLGDVYLGAPVATPLDPRHRLVTTKYNPARTWTPENAVGIGGAYMCVYGMEGPGGYQFVGRTIQMWNRLRSTESFKPGKPWLLRFFDQIQFFPVEADDLLQLREDFLRGRYEADITETTFNLGDYLVFLEQNRQTIEDFRRVQRDAFREERESWKRLGLAEYVSDPDPVRGADDYELPEGAVAVRCSMPGSVWKVLVEPGQRVKKGDTLIIQESMKMEFNQLAPCDGTVGTIHVKPGDEVHAGKLLADIIKEEREAVIG</sequence>
<evidence type="ECO:0000259" key="10">
    <source>
        <dbReference type="PROSITE" id="PS50975"/>
    </source>
</evidence>
<evidence type="ECO:0000259" key="9">
    <source>
        <dbReference type="PROSITE" id="PS50968"/>
    </source>
</evidence>
<dbReference type="PROSITE" id="PS00867">
    <property type="entry name" value="CPSASE_2"/>
    <property type="match status" value="1"/>
</dbReference>
<dbReference type="GO" id="GO:0016787">
    <property type="term" value="F:hydrolase activity"/>
    <property type="evidence" value="ECO:0007669"/>
    <property type="project" value="UniProtKB-KW"/>
</dbReference>
<keyword evidence="13" id="KW-1185">Reference proteome</keyword>
<dbReference type="GO" id="GO:0016874">
    <property type="term" value="F:ligase activity"/>
    <property type="evidence" value="ECO:0007669"/>
    <property type="project" value="UniProtKB-KW"/>
</dbReference>
<dbReference type="SMART" id="SM00796">
    <property type="entry name" value="AHS1"/>
    <property type="match status" value="1"/>
</dbReference>
<evidence type="ECO:0000256" key="8">
    <source>
        <dbReference type="SAM" id="MobiDB-lite"/>
    </source>
</evidence>
<evidence type="ECO:0000313" key="12">
    <source>
        <dbReference type="EMBL" id="AJY76982.1"/>
    </source>
</evidence>
<feature type="compositionally biased region" description="Polar residues" evidence="8">
    <location>
        <begin position="638"/>
        <end position="654"/>
    </location>
</feature>
<accession>A0A0D5NPN9</accession>
<evidence type="ECO:0000259" key="11">
    <source>
        <dbReference type="PROSITE" id="PS50979"/>
    </source>
</evidence>
<keyword evidence="4" id="KW-0378">Hydrolase</keyword>
<dbReference type="NCBIfam" id="TIGR02712">
    <property type="entry name" value="urea_carbox"/>
    <property type="match status" value="1"/>
</dbReference>
<dbReference type="InterPro" id="IPR014084">
    <property type="entry name" value="Urea_COase"/>
</dbReference>
<dbReference type="Gene3D" id="2.40.50.100">
    <property type="match status" value="1"/>
</dbReference>
<dbReference type="InterPro" id="IPR011764">
    <property type="entry name" value="Biotin_carboxylation_dom"/>
</dbReference>
<dbReference type="Pfam" id="PF02682">
    <property type="entry name" value="CT_C_D"/>
    <property type="match status" value="1"/>
</dbReference>
<gene>
    <name evidence="12" type="ORF">VN24_23520</name>
</gene>
<dbReference type="Gene3D" id="3.30.470.20">
    <property type="entry name" value="ATP-grasp fold, B domain"/>
    <property type="match status" value="1"/>
</dbReference>
<dbReference type="Pfam" id="PF00364">
    <property type="entry name" value="Biotin_lipoyl"/>
    <property type="match status" value="1"/>
</dbReference>
<dbReference type="KEGG" id="pbj:VN24_23520"/>
<keyword evidence="2" id="KW-0436">Ligase</keyword>
<dbReference type="GO" id="GO:0046872">
    <property type="term" value="F:metal ion binding"/>
    <property type="evidence" value="ECO:0007669"/>
    <property type="project" value="InterPro"/>
</dbReference>
<evidence type="ECO:0000256" key="6">
    <source>
        <dbReference type="ARBA" id="ARBA00023267"/>
    </source>
</evidence>
<proteinExistence type="predicted"/>
<dbReference type="Pfam" id="PF00289">
    <property type="entry name" value="Biotin_carb_N"/>
    <property type="match status" value="1"/>
</dbReference>
<dbReference type="SMART" id="SM00797">
    <property type="entry name" value="AHS2"/>
    <property type="match status" value="1"/>
</dbReference>
<dbReference type="OrthoDB" id="9807469at2"/>
<dbReference type="Pfam" id="PF02626">
    <property type="entry name" value="CT_A_B"/>
    <property type="match status" value="1"/>
</dbReference>
<dbReference type="SUPFAM" id="SSF50891">
    <property type="entry name" value="Cyclophilin-like"/>
    <property type="match status" value="2"/>
</dbReference>
<dbReference type="InterPro" id="IPR011761">
    <property type="entry name" value="ATP-grasp"/>
</dbReference>
<dbReference type="SUPFAM" id="SSF52440">
    <property type="entry name" value="PreATP-grasp domain"/>
    <property type="match status" value="1"/>
</dbReference>
<dbReference type="SUPFAM" id="SSF51246">
    <property type="entry name" value="Rudiment single hybrid motif"/>
    <property type="match status" value="1"/>
</dbReference>
<feature type="domain" description="ATP-grasp" evidence="10">
    <location>
        <begin position="120"/>
        <end position="317"/>
    </location>
</feature>
<dbReference type="InterPro" id="IPR029000">
    <property type="entry name" value="Cyclophilin-like_dom_sf"/>
</dbReference>
<dbReference type="STRING" id="1126833.VN24_23520"/>
<dbReference type="GO" id="GO:0005524">
    <property type="term" value="F:ATP binding"/>
    <property type="evidence" value="ECO:0007669"/>
    <property type="project" value="UniProtKB-UniRule"/>
</dbReference>
<feature type="domain" description="Lipoyl-binding" evidence="9">
    <location>
        <begin position="1159"/>
        <end position="1237"/>
    </location>
</feature>
<dbReference type="RefSeq" id="WP_045672407.1">
    <property type="nucleotide sequence ID" value="NZ_CP011058.1"/>
</dbReference>
<dbReference type="Pfam" id="PF02785">
    <property type="entry name" value="Biotin_carb_C"/>
    <property type="match status" value="1"/>
</dbReference>
<dbReference type="Proteomes" id="UP000032633">
    <property type="component" value="Chromosome"/>
</dbReference>
<reference evidence="13" key="2">
    <citation type="submission" date="2015-03" db="EMBL/GenBank/DDBJ databases">
        <title>Genome sequence of Paenibacillus beijingensis strain DSM 24997T.</title>
        <authorList>
            <person name="Kwak Y."/>
            <person name="Shin J.-H."/>
        </authorList>
    </citation>
    <scope>NUCLEOTIDE SEQUENCE [LARGE SCALE GENOMIC DNA]</scope>
    <source>
        <strain evidence="13">DSM 24997</strain>
    </source>
</reference>
<dbReference type="InterPro" id="IPR005479">
    <property type="entry name" value="CPAse_ATP-bd"/>
</dbReference>
<evidence type="ECO:0000256" key="2">
    <source>
        <dbReference type="ARBA" id="ARBA00022598"/>
    </source>
</evidence>
<dbReference type="SUPFAM" id="SSF160467">
    <property type="entry name" value="PH0987 N-terminal domain-like"/>
    <property type="match status" value="1"/>
</dbReference>
<dbReference type="InterPro" id="IPR000089">
    <property type="entry name" value="Biotin_lipoyl"/>
</dbReference>
<evidence type="ECO:0000256" key="4">
    <source>
        <dbReference type="ARBA" id="ARBA00022801"/>
    </source>
</evidence>
<dbReference type="CDD" id="cd06850">
    <property type="entry name" value="biotinyl_domain"/>
    <property type="match status" value="1"/>
</dbReference>
<dbReference type="PROSITE" id="PS50968">
    <property type="entry name" value="BIOTINYL_LIPOYL"/>
    <property type="match status" value="1"/>
</dbReference>
<dbReference type="PATRIC" id="fig|1126833.4.peg.5175"/>
<dbReference type="Gene3D" id="2.40.100.10">
    <property type="entry name" value="Cyclophilin-like"/>
    <property type="match status" value="2"/>
</dbReference>
<feature type="region of interest" description="Disordered" evidence="8">
    <location>
        <begin position="634"/>
        <end position="655"/>
    </location>
</feature>
<dbReference type="InterPro" id="IPR011053">
    <property type="entry name" value="Single_hybrid_motif"/>
</dbReference>
<evidence type="ECO:0000313" key="13">
    <source>
        <dbReference type="Proteomes" id="UP000032633"/>
    </source>
</evidence>
<dbReference type="NCBIfam" id="TIGR00724">
    <property type="entry name" value="urea_amlyse_rel"/>
    <property type="match status" value="1"/>
</dbReference>
<dbReference type="InterPro" id="IPR005481">
    <property type="entry name" value="BC-like_N"/>
</dbReference>
<keyword evidence="3 7" id="KW-0547">Nucleotide-binding</keyword>
<evidence type="ECO:0000256" key="3">
    <source>
        <dbReference type="ARBA" id="ARBA00022741"/>
    </source>
</evidence>
<evidence type="ECO:0000256" key="1">
    <source>
        <dbReference type="ARBA" id="ARBA00001953"/>
    </source>
</evidence>
<dbReference type="EMBL" id="CP011058">
    <property type="protein sequence ID" value="AJY76982.1"/>
    <property type="molecule type" value="Genomic_DNA"/>
</dbReference>
<dbReference type="PANTHER" id="PTHR18866:SF128">
    <property type="entry name" value="UREA AMIDOLYASE"/>
    <property type="match status" value="1"/>
</dbReference>
<dbReference type="AlphaFoldDB" id="A0A0D5NPN9"/>
<dbReference type="InterPro" id="IPR003833">
    <property type="entry name" value="CT_C_D"/>
</dbReference>
<feature type="domain" description="Biotin carboxylation" evidence="11">
    <location>
        <begin position="1"/>
        <end position="444"/>
    </location>
</feature>
<dbReference type="InterPro" id="IPR011054">
    <property type="entry name" value="Rudment_hybrid_motif"/>
</dbReference>
<protein>
    <submittedName>
        <fullName evidence="12">Urea carboxylase</fullName>
    </submittedName>
</protein>
<dbReference type="PANTHER" id="PTHR18866">
    <property type="entry name" value="CARBOXYLASE:PYRUVATE/ACETYL-COA/PROPIONYL-COA CARBOXYLASE"/>
    <property type="match status" value="1"/>
</dbReference>
<name>A0A0D5NPN9_9BACL</name>
<comment type="cofactor">
    <cofactor evidence="1">
        <name>biotin</name>
        <dbReference type="ChEBI" id="CHEBI:57586"/>
    </cofactor>
</comment>
<dbReference type="PROSITE" id="PS50975">
    <property type="entry name" value="ATP_GRASP"/>
    <property type="match status" value="1"/>
</dbReference>
<dbReference type="SUPFAM" id="SSF56059">
    <property type="entry name" value="Glutathione synthetase ATP-binding domain-like"/>
    <property type="match status" value="1"/>
</dbReference>
<dbReference type="Pfam" id="PF02786">
    <property type="entry name" value="CPSase_L_D2"/>
    <property type="match status" value="1"/>
</dbReference>
<keyword evidence="6" id="KW-0092">Biotin</keyword>
<dbReference type="InterPro" id="IPR016185">
    <property type="entry name" value="PreATP-grasp_dom_sf"/>
</dbReference>
<dbReference type="Gene3D" id="3.30.1360.40">
    <property type="match status" value="1"/>
</dbReference>